<dbReference type="Proteomes" id="UP001500305">
    <property type="component" value="Unassembled WGS sequence"/>
</dbReference>
<dbReference type="InterPro" id="IPR035952">
    <property type="entry name" value="Rhomboid-like_sf"/>
</dbReference>
<feature type="transmembrane region" description="Helical" evidence="5">
    <location>
        <begin position="73"/>
        <end position="91"/>
    </location>
</feature>
<accession>A0ABN3E0S0</accession>
<evidence type="ECO:0000256" key="1">
    <source>
        <dbReference type="ARBA" id="ARBA00004141"/>
    </source>
</evidence>
<feature type="transmembrane region" description="Helical" evidence="5">
    <location>
        <begin position="98"/>
        <end position="116"/>
    </location>
</feature>
<keyword evidence="8" id="KW-1185">Reference proteome</keyword>
<keyword evidence="2 5" id="KW-0812">Transmembrane</keyword>
<reference evidence="7 8" key="1">
    <citation type="journal article" date="2019" name="Int. J. Syst. Evol. Microbiol.">
        <title>The Global Catalogue of Microorganisms (GCM) 10K type strain sequencing project: providing services to taxonomists for standard genome sequencing and annotation.</title>
        <authorList>
            <consortium name="The Broad Institute Genomics Platform"/>
            <consortium name="The Broad Institute Genome Sequencing Center for Infectious Disease"/>
            <person name="Wu L."/>
            <person name="Ma J."/>
        </authorList>
    </citation>
    <scope>NUCLEOTIDE SEQUENCE [LARGE SCALE GENOMIC DNA]</scope>
    <source>
        <strain evidence="7 8">JCM 7356</strain>
    </source>
</reference>
<evidence type="ECO:0000313" key="7">
    <source>
        <dbReference type="EMBL" id="GAA2245954.1"/>
    </source>
</evidence>
<comment type="caution">
    <text evidence="7">The sequence shown here is derived from an EMBL/GenBank/DDBJ whole genome shotgun (WGS) entry which is preliminary data.</text>
</comment>
<feature type="transmembrane region" description="Helical" evidence="5">
    <location>
        <begin position="21"/>
        <end position="41"/>
    </location>
</feature>
<evidence type="ECO:0000256" key="2">
    <source>
        <dbReference type="ARBA" id="ARBA00022692"/>
    </source>
</evidence>
<sequence length="236" mass="25116">MATDSSPVLDPARMIAEARRAFFTMFALLCAVWAVQLANWADDYRLTVDYGIVAHRPSRLADVLAAPFLHVNWQHLEGNSGPLFIFGFLAAYRGVKKFLGLTLLVALTSGAAVWLFERDHVVTVGASGVIFGYFGYVVLRGLFDRNLIDSLIGLVMGASFAYLLTTAVPGTPGVSWLAHLGGLVGGLAGAWLFRDRTRTRGAAATAPAAVTAPAAAPGSADPDRAQLLKELDDLGL</sequence>
<keyword evidence="4 5" id="KW-0472">Membrane</keyword>
<gene>
    <name evidence="7" type="ORF">GCM10010430_29860</name>
</gene>
<dbReference type="Pfam" id="PF01694">
    <property type="entry name" value="Rhomboid"/>
    <property type="match status" value="1"/>
</dbReference>
<dbReference type="GO" id="GO:0008233">
    <property type="term" value="F:peptidase activity"/>
    <property type="evidence" value="ECO:0007669"/>
    <property type="project" value="UniProtKB-KW"/>
</dbReference>
<evidence type="ECO:0000259" key="6">
    <source>
        <dbReference type="Pfam" id="PF01694"/>
    </source>
</evidence>
<protein>
    <submittedName>
        <fullName evidence="7">Rhomboid family intramembrane serine protease</fullName>
    </submittedName>
</protein>
<proteinExistence type="predicted"/>
<evidence type="ECO:0000256" key="5">
    <source>
        <dbReference type="SAM" id="Phobius"/>
    </source>
</evidence>
<feature type="transmembrane region" description="Helical" evidence="5">
    <location>
        <begin position="151"/>
        <end position="168"/>
    </location>
</feature>
<keyword evidence="3 5" id="KW-1133">Transmembrane helix</keyword>
<dbReference type="EMBL" id="BAAATR010000011">
    <property type="protein sequence ID" value="GAA2245954.1"/>
    <property type="molecule type" value="Genomic_DNA"/>
</dbReference>
<evidence type="ECO:0000256" key="4">
    <source>
        <dbReference type="ARBA" id="ARBA00023136"/>
    </source>
</evidence>
<keyword evidence="7" id="KW-0378">Hydrolase</keyword>
<evidence type="ECO:0000256" key="3">
    <source>
        <dbReference type="ARBA" id="ARBA00022989"/>
    </source>
</evidence>
<name>A0ABN3E0S0_9ACTN</name>
<evidence type="ECO:0000313" key="8">
    <source>
        <dbReference type="Proteomes" id="UP001500305"/>
    </source>
</evidence>
<organism evidence="7 8">
    <name type="scientific">Kitasatospora cystarginea</name>
    <dbReference type="NCBI Taxonomy" id="58350"/>
    <lineage>
        <taxon>Bacteria</taxon>
        <taxon>Bacillati</taxon>
        <taxon>Actinomycetota</taxon>
        <taxon>Actinomycetes</taxon>
        <taxon>Kitasatosporales</taxon>
        <taxon>Streptomycetaceae</taxon>
        <taxon>Kitasatospora</taxon>
    </lineage>
</organism>
<dbReference type="InterPro" id="IPR022764">
    <property type="entry name" value="Peptidase_S54_rhomboid_dom"/>
</dbReference>
<feature type="transmembrane region" description="Helical" evidence="5">
    <location>
        <begin position="122"/>
        <end position="139"/>
    </location>
</feature>
<comment type="subcellular location">
    <subcellularLocation>
        <location evidence="1">Membrane</location>
        <topology evidence="1">Multi-pass membrane protein</topology>
    </subcellularLocation>
</comment>
<feature type="domain" description="Peptidase S54 rhomboid" evidence="6">
    <location>
        <begin position="61"/>
        <end position="194"/>
    </location>
</feature>
<dbReference type="Gene3D" id="1.20.1540.10">
    <property type="entry name" value="Rhomboid-like"/>
    <property type="match status" value="1"/>
</dbReference>
<dbReference type="GO" id="GO:0006508">
    <property type="term" value="P:proteolysis"/>
    <property type="evidence" value="ECO:0007669"/>
    <property type="project" value="UniProtKB-KW"/>
</dbReference>
<dbReference type="SUPFAM" id="SSF144091">
    <property type="entry name" value="Rhomboid-like"/>
    <property type="match status" value="1"/>
</dbReference>
<keyword evidence="7" id="KW-0645">Protease</keyword>
<dbReference type="PANTHER" id="PTHR43066">
    <property type="entry name" value="RHOMBOID-RELATED PROTEIN"/>
    <property type="match status" value="1"/>
</dbReference>
<feature type="transmembrane region" description="Helical" evidence="5">
    <location>
        <begin position="174"/>
        <end position="193"/>
    </location>
</feature>
<dbReference type="RefSeq" id="WP_344636840.1">
    <property type="nucleotide sequence ID" value="NZ_BAAATR010000011.1"/>
</dbReference>